<dbReference type="PANTHER" id="PTHR45615:SF80">
    <property type="entry name" value="GRIP DOMAIN-CONTAINING PROTEIN"/>
    <property type="match status" value="1"/>
</dbReference>
<gene>
    <name evidence="2" type="ORF">MSPICULIGERA_LOCUS24525</name>
</gene>
<evidence type="ECO:0000256" key="1">
    <source>
        <dbReference type="SAM" id="MobiDB-lite"/>
    </source>
</evidence>
<dbReference type="SUPFAM" id="SSF57997">
    <property type="entry name" value="Tropomyosin"/>
    <property type="match status" value="1"/>
</dbReference>
<feature type="compositionally biased region" description="Basic and acidic residues" evidence="1">
    <location>
        <begin position="743"/>
        <end position="763"/>
    </location>
</feature>
<sequence>MSVHSPVNPEIEKSLVGLYNFLGSDTLQPKKTLHDIVPGHLLNVCNVMRRHRSQSAEPLFAGDMLTAFECAHELLQPHHPECLQSMQPRSAAMGDKQEICKYLLMMFYEITVGQNEESLGPLLARLDNNVDWGVDTQLLKQTLETIAENITEMDEHKWMSILACEEDEVLYIPPTPTIAATPRSYPVLSAQFSQLRTPAKADSPLMKDVISSPRLRERRYERELQDVRRRLYEVEDELAANERKVKSLQTRNEELEDALARGKDRVETLSRDEARRTEALADADKENKELKRQLGQLQATYDNLKTSHTRALRDIEKYEEQLSSDSLEQDDYAQQIAELRRQVSDLEQSEQEITKSLNAAERQYKVVKTENASLQQSLAEVELALKAKKTEFTQKTAEWELQLQTLEIQNARLQNKLEGLESTRNEEADAHEKEKRRFLERQTTLDAQLRDLHDKNQQAEGLRAQREREHREELAVQMKTADSFRESVMQLQKDNIELQNRSADQQQLLDKAEMRIKELVKNDEKLQARNLEFERAIEDLISSHEEMEKENRKCIQDQSAQLKLVTKELADARNENTDLRASFQRQLELEKQKAAGNVETIKKLEEEKEDKERQLKDLRLNSDEYIARLKGTQKEAILRAEAAENKVAVLESQIEELKERPIVPDENQPPQSARRLSIAPGRTKPMVNEEEPSRYRELGLQREVRYGQSSVGRLAELSARNARLPPHLRDSHVFETNSYSPTHTEHDVRDGRFNPEEVLPKHD</sequence>
<dbReference type="Gene3D" id="6.10.250.1080">
    <property type="match status" value="1"/>
</dbReference>
<dbReference type="EMBL" id="CATQJA010002708">
    <property type="protein sequence ID" value="CAJ0586521.1"/>
    <property type="molecule type" value="Genomic_DNA"/>
</dbReference>
<dbReference type="PANTHER" id="PTHR45615">
    <property type="entry name" value="MYOSIN HEAVY CHAIN, NON-MUSCLE"/>
    <property type="match status" value="1"/>
</dbReference>
<feature type="region of interest" description="Disordered" evidence="1">
    <location>
        <begin position="660"/>
        <end position="696"/>
    </location>
</feature>
<protein>
    <submittedName>
        <fullName evidence="2">Uncharacterized protein</fullName>
    </submittedName>
</protein>
<feature type="region of interest" description="Disordered" evidence="1">
    <location>
        <begin position="717"/>
        <end position="763"/>
    </location>
</feature>
<keyword evidence="3" id="KW-1185">Reference proteome</keyword>
<organism evidence="2 3">
    <name type="scientific">Mesorhabditis spiculigera</name>
    <dbReference type="NCBI Taxonomy" id="96644"/>
    <lineage>
        <taxon>Eukaryota</taxon>
        <taxon>Metazoa</taxon>
        <taxon>Ecdysozoa</taxon>
        <taxon>Nematoda</taxon>
        <taxon>Chromadorea</taxon>
        <taxon>Rhabditida</taxon>
        <taxon>Rhabditina</taxon>
        <taxon>Rhabditomorpha</taxon>
        <taxon>Rhabditoidea</taxon>
        <taxon>Rhabditidae</taxon>
        <taxon>Mesorhabditinae</taxon>
        <taxon>Mesorhabditis</taxon>
    </lineage>
</organism>
<reference evidence="2" key="1">
    <citation type="submission" date="2023-06" db="EMBL/GenBank/DDBJ databases">
        <authorList>
            <person name="Delattre M."/>
        </authorList>
    </citation>
    <scope>NUCLEOTIDE SEQUENCE</scope>
    <source>
        <strain evidence="2">AF72</strain>
    </source>
</reference>
<evidence type="ECO:0000313" key="2">
    <source>
        <dbReference type="EMBL" id="CAJ0586521.1"/>
    </source>
</evidence>
<feature type="compositionally biased region" description="Basic and acidic residues" evidence="1">
    <location>
        <begin position="419"/>
        <end position="440"/>
    </location>
</feature>
<dbReference type="AlphaFoldDB" id="A0AA36GBT5"/>
<dbReference type="Proteomes" id="UP001177023">
    <property type="component" value="Unassembled WGS sequence"/>
</dbReference>
<proteinExistence type="predicted"/>
<feature type="region of interest" description="Disordered" evidence="1">
    <location>
        <begin position="419"/>
        <end position="468"/>
    </location>
</feature>
<evidence type="ECO:0000313" key="3">
    <source>
        <dbReference type="Proteomes" id="UP001177023"/>
    </source>
</evidence>
<accession>A0AA36GBT5</accession>
<feature type="non-terminal residue" evidence="2">
    <location>
        <position position="763"/>
    </location>
</feature>
<feature type="compositionally biased region" description="Basic and acidic residues" evidence="1">
    <location>
        <begin position="448"/>
        <end position="468"/>
    </location>
</feature>
<name>A0AA36GBT5_9BILA</name>
<comment type="caution">
    <text evidence="2">The sequence shown here is derived from an EMBL/GenBank/DDBJ whole genome shotgun (WGS) entry which is preliminary data.</text>
</comment>